<dbReference type="InterPro" id="IPR000172">
    <property type="entry name" value="GMC_OxRdtase_N"/>
</dbReference>
<evidence type="ECO:0000256" key="6">
    <source>
        <dbReference type="PIRSR" id="PIRSR000137-2"/>
    </source>
</evidence>
<dbReference type="InterPro" id="IPR036188">
    <property type="entry name" value="FAD/NAD-bd_sf"/>
</dbReference>
<dbReference type="Gene3D" id="3.30.560.10">
    <property type="entry name" value="Glucose Oxidase, domain 3"/>
    <property type="match status" value="1"/>
</dbReference>
<feature type="region of interest" description="Disordered" evidence="7">
    <location>
        <begin position="601"/>
        <end position="632"/>
    </location>
</feature>
<dbReference type="PIRSF" id="PIRSF000137">
    <property type="entry name" value="Alcohol_oxidase"/>
    <property type="match status" value="1"/>
</dbReference>
<reference evidence="9 10" key="1">
    <citation type="journal article" date="2016" name="Mol. Biol. Evol.">
        <title>Comparative Genomics of Early-Diverging Mushroom-Forming Fungi Provides Insights into the Origins of Lignocellulose Decay Capabilities.</title>
        <authorList>
            <person name="Nagy L.G."/>
            <person name="Riley R."/>
            <person name="Tritt A."/>
            <person name="Adam C."/>
            <person name="Daum C."/>
            <person name="Floudas D."/>
            <person name="Sun H."/>
            <person name="Yadav J.S."/>
            <person name="Pangilinan J."/>
            <person name="Larsson K.H."/>
            <person name="Matsuura K."/>
            <person name="Barry K."/>
            <person name="Labutti K."/>
            <person name="Kuo R."/>
            <person name="Ohm R.A."/>
            <person name="Bhattacharya S.S."/>
            <person name="Shirouzu T."/>
            <person name="Yoshinaga Y."/>
            <person name="Martin F.M."/>
            <person name="Grigoriev I.V."/>
            <person name="Hibbett D.S."/>
        </authorList>
    </citation>
    <scope>NUCLEOTIDE SEQUENCE [LARGE SCALE GENOMIC DNA]</scope>
    <source>
        <strain evidence="9 10">CBS 109695</strain>
    </source>
</reference>
<dbReference type="Pfam" id="PF00732">
    <property type="entry name" value="GMC_oxred_N"/>
    <property type="match status" value="1"/>
</dbReference>
<organism evidence="9 10">
    <name type="scientific">Athelia psychrophila</name>
    <dbReference type="NCBI Taxonomy" id="1759441"/>
    <lineage>
        <taxon>Eukaryota</taxon>
        <taxon>Fungi</taxon>
        <taxon>Dikarya</taxon>
        <taxon>Basidiomycota</taxon>
        <taxon>Agaricomycotina</taxon>
        <taxon>Agaricomycetes</taxon>
        <taxon>Agaricomycetidae</taxon>
        <taxon>Atheliales</taxon>
        <taxon>Atheliaceae</taxon>
        <taxon>Athelia</taxon>
    </lineage>
</organism>
<comment type="cofactor">
    <cofactor evidence="1 6">
        <name>FAD</name>
        <dbReference type="ChEBI" id="CHEBI:57692"/>
    </cofactor>
</comment>
<dbReference type="SUPFAM" id="SSF51905">
    <property type="entry name" value="FAD/NAD(P)-binding domain"/>
    <property type="match status" value="1"/>
</dbReference>
<keyword evidence="4 6" id="KW-0274">FAD</keyword>
<gene>
    <name evidence="9" type="ORF">FIBSPDRAFT_772454</name>
</gene>
<feature type="binding site" evidence="6">
    <location>
        <begin position="577"/>
        <end position="578"/>
    </location>
    <ligand>
        <name>FAD</name>
        <dbReference type="ChEBI" id="CHEBI:57692"/>
    </ligand>
</feature>
<dbReference type="EMBL" id="KV417480">
    <property type="protein sequence ID" value="KZP34673.1"/>
    <property type="molecule type" value="Genomic_DNA"/>
</dbReference>
<dbReference type="PROSITE" id="PS00624">
    <property type="entry name" value="GMC_OXRED_2"/>
    <property type="match status" value="1"/>
</dbReference>
<dbReference type="GO" id="GO:0016614">
    <property type="term" value="F:oxidoreductase activity, acting on CH-OH group of donors"/>
    <property type="evidence" value="ECO:0007669"/>
    <property type="project" value="InterPro"/>
</dbReference>
<feature type="active site" description="Proton acceptor" evidence="5">
    <location>
        <position position="576"/>
    </location>
</feature>
<evidence type="ECO:0000256" key="4">
    <source>
        <dbReference type="ARBA" id="ARBA00022827"/>
    </source>
</evidence>
<evidence type="ECO:0000256" key="3">
    <source>
        <dbReference type="ARBA" id="ARBA00022630"/>
    </source>
</evidence>
<feature type="active site" description="Proton donor" evidence="5">
    <location>
        <position position="532"/>
    </location>
</feature>
<evidence type="ECO:0000256" key="5">
    <source>
        <dbReference type="PIRSR" id="PIRSR000137-1"/>
    </source>
</evidence>
<keyword evidence="3" id="KW-0285">Flavoprotein</keyword>
<comment type="similarity">
    <text evidence="2">Belongs to the GMC oxidoreductase family.</text>
</comment>
<dbReference type="PANTHER" id="PTHR11552">
    <property type="entry name" value="GLUCOSE-METHANOL-CHOLINE GMC OXIDOREDUCTASE"/>
    <property type="match status" value="1"/>
</dbReference>
<dbReference type="Proteomes" id="UP000076532">
    <property type="component" value="Unassembled WGS sequence"/>
</dbReference>
<dbReference type="PANTHER" id="PTHR11552:SF147">
    <property type="entry name" value="CHOLINE DEHYDROGENASE, MITOCHONDRIAL"/>
    <property type="match status" value="1"/>
</dbReference>
<feature type="domain" description="Glucose-methanol-choline oxidoreductase N-terminal" evidence="8">
    <location>
        <begin position="292"/>
        <end position="306"/>
    </location>
</feature>
<dbReference type="Pfam" id="PF05199">
    <property type="entry name" value="GMC_oxred_C"/>
    <property type="match status" value="1"/>
</dbReference>
<dbReference type="OrthoDB" id="269227at2759"/>
<evidence type="ECO:0000256" key="1">
    <source>
        <dbReference type="ARBA" id="ARBA00001974"/>
    </source>
</evidence>
<name>A0A166XDD2_9AGAM</name>
<evidence type="ECO:0000256" key="7">
    <source>
        <dbReference type="SAM" id="MobiDB-lite"/>
    </source>
</evidence>
<dbReference type="STRING" id="436010.A0A166XDD2"/>
<dbReference type="AlphaFoldDB" id="A0A166XDD2"/>
<dbReference type="GO" id="GO:0050660">
    <property type="term" value="F:flavin adenine dinucleotide binding"/>
    <property type="evidence" value="ECO:0007669"/>
    <property type="project" value="InterPro"/>
</dbReference>
<dbReference type="InterPro" id="IPR007867">
    <property type="entry name" value="GMC_OxRtase_C"/>
</dbReference>
<evidence type="ECO:0000256" key="2">
    <source>
        <dbReference type="ARBA" id="ARBA00010790"/>
    </source>
</evidence>
<evidence type="ECO:0000313" key="10">
    <source>
        <dbReference type="Proteomes" id="UP000076532"/>
    </source>
</evidence>
<sequence>MPNGPFWPGEYKPSTYASPAGSKGESVKKYDYIIVGGGTAGAVLANRLTADGKHTVLVLEAGYSDSRQLFSRIPAAFPFLFQKDADWFYETEPQPNLNNRRMFWPRGKMLGGCSSMNAMIYQRCSPDTYNDWAAQGNEGWDWAHMQPYFEKSERFLPSADFPTGKVHHAGNGPWKTRAAAFTSPVTRAIIGAGDAIGVPKIDDLNNPSTQVGSARLQSTVDENGRRHSTSQAFLTKDVRRRKNLTIGVGVLTTKILFSDDGKRAIGAEFAQKKGAAKQYVVHAAKEVLVCTGTLNTPQLLMLSGIGPTAELATHKIPLVAELPGVGQNMADHLACGAAYYTKCKSLEHLKHEIKVVPAFLQWAFAGRGPLTSNVAESALFFRHEDLKGPDEPSLDVVPPPGAPDIEIIGASVNYLNHMLDKLPARDTITLGPIHLDPTSRGTVTLKDTSPWSAPRIDPNYCATENDRHAMLFGLKTAIKLAATEPLKGQIHASFDFKKPKALAQFRGKGEFADLDDAGLEALWKATSFTLYHPTGTAKMGLSSDPQAVVDGRLRVHGIAGLRVVDASIMPTIVRGHPQAAVVAIAEKAADMIMEDVRLGGGVSHSSASGSEEKPGLEVASDPLAQSKAEPAA</sequence>
<evidence type="ECO:0000313" key="9">
    <source>
        <dbReference type="EMBL" id="KZP34673.1"/>
    </source>
</evidence>
<dbReference type="SUPFAM" id="SSF54373">
    <property type="entry name" value="FAD-linked reductases, C-terminal domain"/>
    <property type="match status" value="1"/>
</dbReference>
<keyword evidence="10" id="KW-1185">Reference proteome</keyword>
<proteinExistence type="inferred from homology"/>
<evidence type="ECO:0000259" key="8">
    <source>
        <dbReference type="PROSITE" id="PS00624"/>
    </source>
</evidence>
<protein>
    <submittedName>
        <fullName evidence="9">GMC oxidoreductase</fullName>
    </submittedName>
</protein>
<accession>A0A166XDD2</accession>
<dbReference type="InterPro" id="IPR012132">
    <property type="entry name" value="GMC_OxRdtase"/>
</dbReference>
<dbReference type="Gene3D" id="3.50.50.60">
    <property type="entry name" value="FAD/NAD(P)-binding domain"/>
    <property type="match status" value="1"/>
</dbReference>